<keyword evidence="4 5" id="KW-0472">Membrane</keyword>
<dbReference type="CDD" id="cd16914">
    <property type="entry name" value="EcfT"/>
    <property type="match status" value="1"/>
</dbReference>
<dbReference type="InterPro" id="IPR003339">
    <property type="entry name" value="ABC/ECF_trnsptr_transmembrane"/>
</dbReference>
<dbReference type="KEGG" id="nmes:H9L09_16240"/>
<name>A0A7G9R8X1_9ACTN</name>
<proteinExistence type="predicted"/>
<organism evidence="6 7">
    <name type="scientific">Nocardioides mesophilus</name>
    <dbReference type="NCBI Taxonomy" id="433659"/>
    <lineage>
        <taxon>Bacteria</taxon>
        <taxon>Bacillati</taxon>
        <taxon>Actinomycetota</taxon>
        <taxon>Actinomycetes</taxon>
        <taxon>Propionibacteriales</taxon>
        <taxon>Nocardioidaceae</taxon>
        <taxon>Nocardioides</taxon>
    </lineage>
</organism>
<feature type="transmembrane region" description="Helical" evidence="5">
    <location>
        <begin position="60"/>
        <end position="80"/>
    </location>
</feature>
<feature type="transmembrane region" description="Helical" evidence="5">
    <location>
        <begin position="330"/>
        <end position="350"/>
    </location>
</feature>
<comment type="subcellular location">
    <subcellularLocation>
        <location evidence="1">Membrane</location>
        <topology evidence="1">Multi-pass membrane protein</topology>
    </subcellularLocation>
</comment>
<dbReference type="AlphaFoldDB" id="A0A7G9R8X1"/>
<keyword evidence="7" id="KW-1185">Reference proteome</keyword>
<sequence>MTGARVARDLHPLAWWVWAIGLGTAASMTTNPLLLVLVMATAAFVVALRHGDHPWARSFRLYLWLGLGIVVIRVVFRVLLGGSEGGTVLVALPEIPLPDWAAGIRLLGPITTEDILAGLYDGLRLAGIVIAVGAANALANPKRLLKSMPAALYEIGSALVVAVTVLPQLADSVQRVRAARALRGEPASRWGGLRRLVVPVLEDALERSMRLAAGMDARGYGRSGSATAGQRRTTGTLMVVGLLGICVGIYAVLDLTAPRLLAAPMLVAGCLLALAGFVSAGRRVERSRYRPDPWRVAETAVAVCGLVTATVFVWVGRSHPLLMHPGLDEAPAVTVTLLAGILVAGIPAFASPPPQDAVLPREGARR</sequence>
<feature type="transmembrane region" description="Helical" evidence="5">
    <location>
        <begin position="122"/>
        <end position="139"/>
    </location>
</feature>
<feature type="transmembrane region" description="Helical" evidence="5">
    <location>
        <begin position="235"/>
        <end position="253"/>
    </location>
</feature>
<evidence type="ECO:0000313" key="7">
    <source>
        <dbReference type="Proteomes" id="UP000515947"/>
    </source>
</evidence>
<evidence type="ECO:0000313" key="6">
    <source>
        <dbReference type="EMBL" id="QNN52046.1"/>
    </source>
</evidence>
<evidence type="ECO:0000256" key="4">
    <source>
        <dbReference type="ARBA" id="ARBA00023136"/>
    </source>
</evidence>
<keyword evidence="2 5" id="KW-0812">Transmembrane</keyword>
<feature type="transmembrane region" description="Helical" evidence="5">
    <location>
        <begin position="300"/>
        <end position="318"/>
    </location>
</feature>
<dbReference type="EMBL" id="CP060713">
    <property type="protein sequence ID" value="QNN52046.1"/>
    <property type="molecule type" value="Genomic_DNA"/>
</dbReference>
<feature type="transmembrane region" description="Helical" evidence="5">
    <location>
        <begin position="260"/>
        <end position="280"/>
    </location>
</feature>
<dbReference type="Pfam" id="PF02361">
    <property type="entry name" value="CbiQ"/>
    <property type="match status" value="1"/>
</dbReference>
<evidence type="ECO:0000256" key="1">
    <source>
        <dbReference type="ARBA" id="ARBA00004141"/>
    </source>
</evidence>
<protein>
    <submittedName>
        <fullName evidence="6">Energy-coupling factor transporter transmembrane protein EcfT</fullName>
    </submittedName>
</protein>
<dbReference type="PANTHER" id="PTHR33514:SF15">
    <property type="entry name" value="COBALT TRANSPORT PROTEIN"/>
    <property type="match status" value="1"/>
</dbReference>
<feature type="transmembrane region" description="Helical" evidence="5">
    <location>
        <begin position="15"/>
        <end position="48"/>
    </location>
</feature>
<evidence type="ECO:0000256" key="2">
    <source>
        <dbReference type="ARBA" id="ARBA00022692"/>
    </source>
</evidence>
<dbReference type="Proteomes" id="UP000515947">
    <property type="component" value="Chromosome"/>
</dbReference>
<evidence type="ECO:0000256" key="5">
    <source>
        <dbReference type="SAM" id="Phobius"/>
    </source>
</evidence>
<keyword evidence="3 5" id="KW-1133">Transmembrane helix</keyword>
<dbReference type="GO" id="GO:0005886">
    <property type="term" value="C:plasma membrane"/>
    <property type="evidence" value="ECO:0007669"/>
    <property type="project" value="TreeGrafter"/>
</dbReference>
<dbReference type="PANTHER" id="PTHR33514">
    <property type="entry name" value="PROTEIN ABCI12, CHLOROPLASTIC"/>
    <property type="match status" value="1"/>
</dbReference>
<reference evidence="6 7" key="1">
    <citation type="submission" date="2020-08" db="EMBL/GenBank/DDBJ databases">
        <title>Genome sequence of Nocardioides mesophilus KACC 16243T.</title>
        <authorList>
            <person name="Hyun D.-W."/>
            <person name="Bae J.-W."/>
        </authorList>
    </citation>
    <scope>NUCLEOTIDE SEQUENCE [LARGE SCALE GENOMIC DNA]</scope>
    <source>
        <strain evidence="6 7">KACC 16243</strain>
    </source>
</reference>
<dbReference type="RefSeq" id="WP_187577889.1">
    <property type="nucleotide sequence ID" value="NZ_CP060713.1"/>
</dbReference>
<evidence type="ECO:0000256" key="3">
    <source>
        <dbReference type="ARBA" id="ARBA00022989"/>
    </source>
</evidence>
<accession>A0A7G9R8X1</accession>
<gene>
    <name evidence="6" type="ORF">H9L09_16240</name>
</gene>